<sequence length="359" mass="40982">MALNDFINQIIKNSGLSPRDQSIYDTFRGLNITGRNNSVPLNTENHGYTFVTRPYLNLSEANCMVDRRLQMLLNPNPHSIERRVRAYLDPEAHKANGPDWCPGVDPLQPFIPLLTNNMISLTGWEDFTLNLSTTAPGVYRDAMSYVDDVPYQYGTYDLQMTCRNIDGDPISWMMYMWQTYMGLNREGRIMPYPELVLLNEYDANTRFYRLVMDSTKTYVQRIAACGAALPMNAPTGQGINFTGDGSETPYQTVSDQLNFSWRCMGMTIYDYILIYEFNELVQEFNDAMKDGNRGVQTVKLGYNELNWFNFEAYPYINVEAHNELEWHVLKSTYAAKFGGNLTSTIRDADRAAGTTTGTP</sequence>
<protein>
    <submittedName>
        <fullName evidence="1">Virion structural protein</fullName>
    </submittedName>
</protein>
<accession>B3FJ13</accession>
<name>B3FJ13_BP201</name>
<dbReference type="Pfam" id="PF23971">
    <property type="entry name" value="Phage_TTP_15"/>
    <property type="match status" value="1"/>
</dbReference>
<dbReference type="KEGG" id="vg:6372531"/>
<dbReference type="OrthoDB" id="4189at10239"/>
<keyword evidence="2" id="KW-1185">Reference proteome</keyword>
<proteinExistence type="predicted"/>
<dbReference type="EMBL" id="EU197055">
    <property type="protein sequence ID" value="ABY62980.1"/>
    <property type="molecule type" value="Genomic_DNA"/>
</dbReference>
<gene>
    <name evidence="1" type="ORF">201phi2-1p150</name>
</gene>
<evidence type="ECO:0000313" key="2">
    <source>
        <dbReference type="Proteomes" id="UP000002421"/>
    </source>
</evidence>
<dbReference type="Proteomes" id="UP000002421">
    <property type="component" value="Segment"/>
</dbReference>
<organism evidence="1 2">
    <name type="scientific">Pseudomonas phage 201phi2-1</name>
    <name type="common">Pseudomonas chlororaphis phage 201phi2-1</name>
    <dbReference type="NCBI Taxonomy" id="198110"/>
    <lineage>
        <taxon>Viruses</taxon>
        <taxon>Duplodnaviria</taxon>
        <taxon>Heunggongvirae</taxon>
        <taxon>Uroviricota</taxon>
        <taxon>Caudoviricetes</taxon>
        <taxon>Chimalliviridae</taxon>
        <taxon>Serwervirus</taxon>
        <taxon>Serwervirus 201phi21</taxon>
    </lineage>
</organism>
<evidence type="ECO:0000313" key="1">
    <source>
        <dbReference type="EMBL" id="ABY62980.1"/>
    </source>
</evidence>
<dbReference type="InterPro" id="IPR057582">
    <property type="entry name" value="Phage_TTP_15"/>
</dbReference>
<reference evidence="1 2" key="1">
    <citation type="journal article" date="2008" name="Virology">
        <title>Characterization of Pseudomonas chlororaphis myovirus 201varphi2-1 via genomic sequencing, mass spectrometry, and electron microscopy.</title>
        <authorList>
            <person name="Thomas J.A."/>
            <person name="Rolando M.R."/>
            <person name="Carroll C.A."/>
            <person name="Shen P.S."/>
            <person name="Belnap D.M."/>
            <person name="Weintraub S.T."/>
            <person name="Serwer P."/>
            <person name="Hardies S.C."/>
        </authorList>
    </citation>
    <scope>NUCLEOTIDE SEQUENCE</scope>
</reference>
<organismHost>
    <name type="scientific">Pseudomonas chlororaphis</name>
    <dbReference type="NCBI Taxonomy" id="587753"/>
</organismHost>
<dbReference type="RefSeq" id="YP_001956874.1">
    <property type="nucleotide sequence ID" value="NC_010821.1"/>
</dbReference>